<proteinExistence type="inferred from homology"/>
<dbReference type="GO" id="GO:0005886">
    <property type="term" value="C:plasma membrane"/>
    <property type="evidence" value="ECO:0007669"/>
    <property type="project" value="UniProtKB-SubCell"/>
</dbReference>
<organism evidence="14 15">
    <name type="scientific">Mycetohabitans rhizoxinica (strain DSM 19002 / CIP 109453 / HKI 454)</name>
    <name type="common">Paraburkholderia rhizoxinica</name>
    <dbReference type="NCBI Taxonomy" id="882378"/>
    <lineage>
        <taxon>Bacteria</taxon>
        <taxon>Pseudomonadati</taxon>
        <taxon>Pseudomonadota</taxon>
        <taxon>Betaproteobacteria</taxon>
        <taxon>Burkholderiales</taxon>
        <taxon>Burkholderiaceae</taxon>
        <taxon>Mycetohabitans</taxon>
    </lineage>
</organism>
<dbReference type="Pfam" id="PF01654">
    <property type="entry name" value="Cyt_bd_oxida_I"/>
    <property type="match status" value="1"/>
</dbReference>
<dbReference type="GO" id="GO:0019646">
    <property type="term" value="P:aerobic electron transport chain"/>
    <property type="evidence" value="ECO:0007669"/>
    <property type="project" value="InterPro"/>
</dbReference>
<protein>
    <submittedName>
        <fullName evidence="14">Cyanide-insensitive cytochrome bd-type quinol oxidase subunit I</fullName>
        <ecNumber evidence="14">1.10.3.-</ecNumber>
    </submittedName>
</protein>
<keyword evidence="6 12" id="KW-0812">Transmembrane</keyword>
<feature type="transmembrane region" description="Helical" evidence="12">
    <location>
        <begin position="133"/>
        <end position="156"/>
    </location>
</feature>
<feature type="transmembrane region" description="Helical" evidence="12">
    <location>
        <begin position="48"/>
        <end position="71"/>
    </location>
</feature>
<name>E5AUL0_MYCRK</name>
<feature type="transmembrane region" description="Helical" evidence="12">
    <location>
        <begin position="92"/>
        <end position="113"/>
    </location>
</feature>
<comment type="similarity">
    <text evidence="2 12">Belongs to the cytochrome ubiquinol oxidase subunit 1 family.</text>
</comment>
<keyword evidence="14" id="KW-0614">Plasmid</keyword>
<feature type="transmembrane region" description="Helical" evidence="12">
    <location>
        <begin position="220"/>
        <end position="244"/>
    </location>
</feature>
<feature type="region of interest" description="Disordered" evidence="13">
    <location>
        <begin position="475"/>
        <end position="514"/>
    </location>
</feature>
<geneLocation type="plasmid" evidence="14 15">
    <name>pBRH01</name>
</geneLocation>
<dbReference type="KEGG" id="brh:RBRH_03031"/>
<dbReference type="GO" id="GO:0070069">
    <property type="term" value="C:cytochrome complex"/>
    <property type="evidence" value="ECO:0007669"/>
    <property type="project" value="UniProtKB-UniRule"/>
</dbReference>
<dbReference type="GO" id="GO:0046872">
    <property type="term" value="F:metal ion binding"/>
    <property type="evidence" value="ECO:0007669"/>
    <property type="project" value="UniProtKB-UniRule"/>
</dbReference>
<feature type="transmembrane region" description="Helical" evidence="12">
    <location>
        <begin position="256"/>
        <end position="273"/>
    </location>
</feature>
<evidence type="ECO:0000256" key="6">
    <source>
        <dbReference type="ARBA" id="ARBA00022692"/>
    </source>
</evidence>
<comment type="subcellular location">
    <subcellularLocation>
        <location evidence="12">Cell inner membrane</location>
    </subcellularLocation>
    <subcellularLocation>
        <location evidence="1">Cell membrane</location>
        <topology evidence="1">Multi-pass membrane protein</topology>
    </subcellularLocation>
</comment>
<gene>
    <name evidence="14" type="ordered locus">RBRH_03031</name>
</gene>
<evidence type="ECO:0000256" key="10">
    <source>
        <dbReference type="ARBA" id="ARBA00023004"/>
    </source>
</evidence>
<keyword evidence="5 12" id="KW-0349">Heme</keyword>
<dbReference type="GO" id="GO:0016682">
    <property type="term" value="F:oxidoreductase activity, acting on diphenols and related substances as donors, oxygen as acceptor"/>
    <property type="evidence" value="ECO:0007669"/>
    <property type="project" value="TreeGrafter"/>
</dbReference>
<evidence type="ECO:0000256" key="9">
    <source>
        <dbReference type="ARBA" id="ARBA00022989"/>
    </source>
</evidence>
<evidence type="ECO:0000256" key="13">
    <source>
        <dbReference type="SAM" id="MobiDB-lite"/>
    </source>
</evidence>
<dbReference type="PIRSF" id="PIRSF006446">
    <property type="entry name" value="Cyt_quinol_oxidase_1"/>
    <property type="match status" value="1"/>
</dbReference>
<feature type="transmembrane region" description="Helical" evidence="12">
    <location>
        <begin position="443"/>
        <end position="466"/>
    </location>
</feature>
<keyword evidence="9 12" id="KW-1133">Transmembrane helix</keyword>
<dbReference type="GO" id="GO:0020037">
    <property type="term" value="F:heme binding"/>
    <property type="evidence" value="ECO:0007669"/>
    <property type="project" value="TreeGrafter"/>
</dbReference>
<evidence type="ECO:0000256" key="5">
    <source>
        <dbReference type="ARBA" id="ARBA00022617"/>
    </source>
</evidence>
<dbReference type="GO" id="GO:0009055">
    <property type="term" value="F:electron transfer activity"/>
    <property type="evidence" value="ECO:0007669"/>
    <property type="project" value="UniProtKB-UniRule"/>
</dbReference>
<keyword evidence="7 12" id="KW-0479">Metal-binding</keyword>
<evidence type="ECO:0000256" key="7">
    <source>
        <dbReference type="ARBA" id="ARBA00022723"/>
    </source>
</evidence>
<dbReference type="EC" id="1.10.3.-" evidence="14"/>
<feature type="transmembrane region" description="Helical" evidence="12">
    <location>
        <begin position="357"/>
        <end position="381"/>
    </location>
</feature>
<keyword evidence="10 12" id="KW-0408">Iron</keyword>
<evidence type="ECO:0000256" key="4">
    <source>
        <dbReference type="ARBA" id="ARBA00022475"/>
    </source>
</evidence>
<keyword evidence="11 12" id="KW-0472">Membrane</keyword>
<accession>E5AUL0</accession>
<feature type="compositionally biased region" description="Basic and acidic residues" evidence="13">
    <location>
        <begin position="499"/>
        <end position="514"/>
    </location>
</feature>
<keyword evidence="3 12" id="KW-0813">Transport</keyword>
<dbReference type="AlphaFoldDB" id="E5AUL0"/>
<dbReference type="HOGENOM" id="CLU_030555_3_1_4"/>
<evidence type="ECO:0000256" key="1">
    <source>
        <dbReference type="ARBA" id="ARBA00004651"/>
    </source>
</evidence>
<feature type="transmembrane region" description="Helical" evidence="12">
    <location>
        <begin position="163"/>
        <end position="184"/>
    </location>
</feature>
<sequence>MRAPRAYHAPGARARGLLRNGASSNCGRRCRDGGTRMLGLSALDLARFQFAFTIAFHILFPAITIGLASYLAVLEGCWLRTRNVVYRDLYQFWIKIFAVNFGMGVVSGIVMAYQFGTNWAGFSRFAGGVTGPLLAYEVLTAFFLEAGFLGVMLFGWNKVGPGLHFLSTIMVAVGTLISTTWILASNSWMHTPQGYQIIDGRVVPVHWLQVIFNPSFPYRLVHMSLAAFLATALFVAASAAWHLLRGHDNAAIRKMLSMAMGMILVVAPIQAVVGDAHGLNTLEHQPAKLAAIEGHWENRENEAVPLIVFGWPDMQREQTRYALEIPYLGSLILTHSWNKQFQGLKAFPPDERPNSTVVFWTFRAMVGLGLLMIALGAWSLFLRRRARLYHCRAFLHCTLVMGPAGLAAVLAGWLTTEIGRQPWVVYGLLRTTDAVTPHSAPEILLSVVLFVVSYFFVFGAGLAYILRLIRQGPRPQPDATPPMGGPGQPHTPARPLSAAHEDEHRTAKTDDAGR</sequence>
<evidence type="ECO:0000256" key="3">
    <source>
        <dbReference type="ARBA" id="ARBA00022448"/>
    </source>
</evidence>
<dbReference type="PANTHER" id="PTHR30365">
    <property type="entry name" value="CYTOCHROME D UBIQUINOL OXIDASE"/>
    <property type="match status" value="1"/>
</dbReference>
<evidence type="ECO:0000256" key="2">
    <source>
        <dbReference type="ARBA" id="ARBA00009819"/>
    </source>
</evidence>
<dbReference type="InterPro" id="IPR002585">
    <property type="entry name" value="Cyt-d_ubiquinol_oxidase_su_1"/>
</dbReference>
<evidence type="ECO:0000256" key="8">
    <source>
        <dbReference type="ARBA" id="ARBA00022982"/>
    </source>
</evidence>
<evidence type="ECO:0000313" key="15">
    <source>
        <dbReference type="Proteomes" id="UP000007437"/>
    </source>
</evidence>
<feature type="transmembrane region" description="Helical" evidence="12">
    <location>
        <begin position="393"/>
        <end position="414"/>
    </location>
</feature>
<dbReference type="PANTHER" id="PTHR30365:SF14">
    <property type="entry name" value="CYTOCHROME BD MENAQUINOL OXIDASE SUBUNIT I-RELATED"/>
    <property type="match status" value="1"/>
</dbReference>
<evidence type="ECO:0000256" key="11">
    <source>
        <dbReference type="ARBA" id="ARBA00023136"/>
    </source>
</evidence>
<keyword evidence="8 12" id="KW-0249">Electron transport</keyword>
<reference evidence="14 15" key="1">
    <citation type="journal article" date="2011" name="J. Bacteriol.">
        <title>Complete genome sequence of Burkholderia rhizoxinica, an endosymbiont of Rhizopus microsporus.</title>
        <authorList>
            <person name="Lackner G."/>
            <person name="Moebius N."/>
            <person name="Partida-Martinez L."/>
            <person name="Hertweck C."/>
        </authorList>
    </citation>
    <scope>NUCLEOTIDE SEQUENCE [LARGE SCALE GENOMIC DNA]</scope>
    <source>
        <strain evidence="15">DSM 19002 / CIP 109453 / HKI 454</strain>
        <plasmid evidence="14 15">pBRH01</plasmid>
    </source>
</reference>
<evidence type="ECO:0000256" key="12">
    <source>
        <dbReference type="PIRNR" id="PIRNR006446"/>
    </source>
</evidence>
<feature type="compositionally biased region" description="Pro residues" evidence="13">
    <location>
        <begin position="475"/>
        <end position="484"/>
    </location>
</feature>
<keyword evidence="4 12" id="KW-1003">Cell membrane</keyword>
<evidence type="ECO:0000313" key="14">
    <source>
        <dbReference type="EMBL" id="CBW76784.1"/>
    </source>
</evidence>
<keyword evidence="14" id="KW-0560">Oxidoreductase</keyword>
<dbReference type="EMBL" id="FR687360">
    <property type="protein sequence ID" value="CBW76784.1"/>
    <property type="molecule type" value="Genomic_DNA"/>
</dbReference>
<dbReference type="Proteomes" id="UP000007437">
    <property type="component" value="Plasmid pBRH01"/>
</dbReference>
<dbReference type="eggNOG" id="COG1271">
    <property type="taxonomic scope" value="Bacteria"/>
</dbReference>